<dbReference type="CDD" id="cd04301">
    <property type="entry name" value="NAT_SF"/>
    <property type="match status" value="1"/>
</dbReference>
<dbReference type="EMBL" id="SROY01000001">
    <property type="protein sequence ID" value="TLX22907.1"/>
    <property type="molecule type" value="Genomic_DNA"/>
</dbReference>
<organism evidence="4 5">
    <name type="scientific">Thermomonas fusca</name>
    <dbReference type="NCBI Taxonomy" id="215690"/>
    <lineage>
        <taxon>Bacteria</taxon>
        <taxon>Pseudomonadati</taxon>
        <taxon>Pseudomonadota</taxon>
        <taxon>Gammaproteobacteria</taxon>
        <taxon>Lysobacterales</taxon>
        <taxon>Lysobacteraceae</taxon>
        <taxon>Thermomonas</taxon>
    </lineage>
</organism>
<keyword evidence="2" id="KW-0012">Acyltransferase</keyword>
<proteinExistence type="predicted"/>
<accession>A0A5R9PIM7</accession>
<keyword evidence="1 4" id="KW-0808">Transferase</keyword>
<evidence type="ECO:0000313" key="5">
    <source>
        <dbReference type="Proteomes" id="UP000308508"/>
    </source>
</evidence>
<dbReference type="InterPro" id="IPR016181">
    <property type="entry name" value="Acyl_CoA_acyltransferase"/>
</dbReference>
<keyword evidence="5" id="KW-1185">Reference proteome</keyword>
<evidence type="ECO:0000313" key="4">
    <source>
        <dbReference type="EMBL" id="TLX22907.1"/>
    </source>
</evidence>
<dbReference type="PANTHER" id="PTHR43877">
    <property type="entry name" value="AMINOALKYLPHOSPHONATE N-ACETYLTRANSFERASE-RELATED-RELATED"/>
    <property type="match status" value="1"/>
</dbReference>
<feature type="domain" description="N-acetyltransferase" evidence="3">
    <location>
        <begin position="14"/>
        <end position="156"/>
    </location>
</feature>
<dbReference type="Pfam" id="PF00583">
    <property type="entry name" value="Acetyltransf_1"/>
    <property type="match status" value="1"/>
</dbReference>
<dbReference type="InterPro" id="IPR000182">
    <property type="entry name" value="GNAT_dom"/>
</dbReference>
<dbReference type="SUPFAM" id="SSF55729">
    <property type="entry name" value="Acyl-CoA N-acyltransferases (Nat)"/>
    <property type="match status" value="1"/>
</dbReference>
<comment type="caution">
    <text evidence="4">The sequence shown here is derived from an EMBL/GenBank/DDBJ whole genome shotgun (WGS) entry which is preliminary data.</text>
</comment>
<evidence type="ECO:0000256" key="2">
    <source>
        <dbReference type="ARBA" id="ARBA00023315"/>
    </source>
</evidence>
<dbReference type="Proteomes" id="UP000308508">
    <property type="component" value="Unassembled WGS sequence"/>
</dbReference>
<name>A0A5R9PIM7_9GAMM</name>
<dbReference type="GO" id="GO:0016747">
    <property type="term" value="F:acyltransferase activity, transferring groups other than amino-acyl groups"/>
    <property type="evidence" value="ECO:0007669"/>
    <property type="project" value="InterPro"/>
</dbReference>
<dbReference type="PROSITE" id="PS51186">
    <property type="entry name" value="GNAT"/>
    <property type="match status" value="1"/>
</dbReference>
<dbReference type="STRING" id="1123377.GCA_000423885_01421"/>
<evidence type="ECO:0000259" key="3">
    <source>
        <dbReference type="PROSITE" id="PS51186"/>
    </source>
</evidence>
<reference evidence="4 5" key="1">
    <citation type="submission" date="2019-04" db="EMBL/GenBank/DDBJ databases">
        <authorList>
            <person name="Grouzdev D.S."/>
            <person name="Nazina T.N."/>
        </authorList>
    </citation>
    <scope>NUCLEOTIDE SEQUENCE [LARGE SCALE GENOMIC DNA]</scope>
    <source>
        <strain evidence="4 5">SHC 3-19</strain>
    </source>
</reference>
<dbReference type="InterPro" id="IPR050832">
    <property type="entry name" value="Bact_Acetyltransf"/>
</dbReference>
<protein>
    <submittedName>
        <fullName evidence="4">GNAT family N-acetyltransferase</fullName>
    </submittedName>
</protein>
<evidence type="ECO:0000256" key="1">
    <source>
        <dbReference type="ARBA" id="ARBA00022679"/>
    </source>
</evidence>
<gene>
    <name evidence="4" type="ORF">E5S66_02455</name>
</gene>
<sequence length="156" mass="16450">MSHAFSPGHQALDVDLRNAVPADADDVAHLLAELGYPCDLADASERVSAILANDRQALVLARRNGAVCGLMALDFMYYLPLGTTTCRVTALVVTTSAQGMGIGRHLLKEAERRARAGGAARIELTSGAQRTEAHAFYQACGYSGSSVRFVKALGSA</sequence>
<dbReference type="PANTHER" id="PTHR43877:SF2">
    <property type="entry name" value="AMINOALKYLPHOSPHONATE N-ACETYLTRANSFERASE-RELATED"/>
    <property type="match status" value="1"/>
</dbReference>
<dbReference type="RefSeq" id="WP_051246845.1">
    <property type="nucleotide sequence ID" value="NZ_SROY01000001.1"/>
</dbReference>
<dbReference type="Gene3D" id="3.40.630.30">
    <property type="match status" value="1"/>
</dbReference>
<dbReference type="AlphaFoldDB" id="A0A5R9PIM7"/>